<dbReference type="RefSeq" id="XP_800160.1">
    <property type="nucleotide sequence ID" value="XM_795067.5"/>
</dbReference>
<evidence type="ECO:0000256" key="2">
    <source>
        <dbReference type="SAM" id="SignalP"/>
    </source>
</evidence>
<evidence type="ECO:0000313" key="3">
    <source>
        <dbReference type="EnsemblMetazoa" id="XP_800160"/>
    </source>
</evidence>
<reference evidence="3" key="2">
    <citation type="submission" date="2021-01" db="UniProtKB">
        <authorList>
            <consortium name="EnsemblMetazoa"/>
        </authorList>
    </citation>
    <scope>IDENTIFICATION</scope>
</reference>
<sequence length="145" mass="16560">MKVSMILVCLALVPFVVAQTPPAEEEAGLWEYISGLFETDPIITIKEKAQIVIDNVKDTHVKVNDFFTELELPTIPGEDEYPTIEELDAQMRELSEKIEKRIQDAIDSIDFDAFNLDGEPEGESEHEAEPEPEPETPPRAKWYQW</sequence>
<keyword evidence="4" id="KW-1185">Reference proteome</keyword>
<reference evidence="4" key="1">
    <citation type="submission" date="2015-02" db="EMBL/GenBank/DDBJ databases">
        <title>Genome sequencing for Strongylocentrotus purpuratus.</title>
        <authorList>
            <person name="Murali S."/>
            <person name="Liu Y."/>
            <person name="Vee V."/>
            <person name="English A."/>
            <person name="Wang M."/>
            <person name="Skinner E."/>
            <person name="Han Y."/>
            <person name="Muzny D.M."/>
            <person name="Worley K.C."/>
            <person name="Gibbs R.A."/>
        </authorList>
    </citation>
    <scope>NUCLEOTIDE SEQUENCE</scope>
</reference>
<dbReference type="GeneID" id="582117"/>
<accession>A0A7M7RI07</accession>
<feature type="region of interest" description="Disordered" evidence="1">
    <location>
        <begin position="113"/>
        <end position="145"/>
    </location>
</feature>
<dbReference type="KEGG" id="spu:582117"/>
<organism evidence="3 4">
    <name type="scientific">Strongylocentrotus purpuratus</name>
    <name type="common">Purple sea urchin</name>
    <dbReference type="NCBI Taxonomy" id="7668"/>
    <lineage>
        <taxon>Eukaryota</taxon>
        <taxon>Metazoa</taxon>
        <taxon>Echinodermata</taxon>
        <taxon>Eleutherozoa</taxon>
        <taxon>Echinozoa</taxon>
        <taxon>Echinoidea</taxon>
        <taxon>Euechinoidea</taxon>
        <taxon>Echinacea</taxon>
        <taxon>Camarodonta</taxon>
        <taxon>Echinidea</taxon>
        <taxon>Strongylocentrotidae</taxon>
        <taxon>Strongylocentrotus</taxon>
    </lineage>
</organism>
<feature type="signal peptide" evidence="2">
    <location>
        <begin position="1"/>
        <end position="18"/>
    </location>
</feature>
<proteinExistence type="predicted"/>
<dbReference type="EnsemblMetazoa" id="XM_795067">
    <property type="protein sequence ID" value="XP_800160"/>
    <property type="gene ID" value="LOC582117"/>
</dbReference>
<dbReference type="OMA" id="EQPTWSW"/>
<dbReference type="OrthoDB" id="10175953at2759"/>
<name>A0A7M7RI07_STRPU</name>
<feature type="chain" id="PRO_5029677848" evidence="2">
    <location>
        <begin position="19"/>
        <end position="145"/>
    </location>
</feature>
<evidence type="ECO:0000313" key="4">
    <source>
        <dbReference type="Proteomes" id="UP000007110"/>
    </source>
</evidence>
<evidence type="ECO:0000256" key="1">
    <source>
        <dbReference type="SAM" id="MobiDB-lite"/>
    </source>
</evidence>
<dbReference type="AlphaFoldDB" id="A0A7M7RI07"/>
<dbReference type="InParanoid" id="A0A7M7RI07"/>
<dbReference type="Proteomes" id="UP000007110">
    <property type="component" value="Unassembled WGS sequence"/>
</dbReference>
<protein>
    <submittedName>
        <fullName evidence="3">Uncharacterized protein</fullName>
    </submittedName>
</protein>
<keyword evidence="2" id="KW-0732">Signal</keyword>